<dbReference type="Gene3D" id="4.10.240.10">
    <property type="entry name" value="Zn(2)-C6 fungal-type DNA-binding domain"/>
    <property type="match status" value="1"/>
</dbReference>
<dbReference type="GO" id="GO:0003677">
    <property type="term" value="F:DNA binding"/>
    <property type="evidence" value="ECO:0007669"/>
    <property type="project" value="InterPro"/>
</dbReference>
<dbReference type="PANTHER" id="PTHR31001">
    <property type="entry name" value="UNCHARACTERIZED TRANSCRIPTIONAL REGULATORY PROTEIN"/>
    <property type="match status" value="1"/>
</dbReference>
<feature type="compositionally biased region" description="Polar residues" evidence="4">
    <location>
        <begin position="658"/>
        <end position="667"/>
    </location>
</feature>
<dbReference type="CDD" id="cd12148">
    <property type="entry name" value="fungal_TF_MHR"/>
    <property type="match status" value="1"/>
</dbReference>
<comment type="subcellular location">
    <subcellularLocation>
        <location evidence="1">Nucleus</location>
    </subcellularLocation>
</comment>
<evidence type="ECO:0000256" key="3">
    <source>
        <dbReference type="ARBA" id="ARBA00023242"/>
    </source>
</evidence>
<gene>
    <name evidence="6" type="ORF">B0T18DRAFT_480375</name>
</gene>
<feature type="region of interest" description="Disordered" evidence="4">
    <location>
        <begin position="50"/>
        <end position="90"/>
    </location>
</feature>
<evidence type="ECO:0000313" key="7">
    <source>
        <dbReference type="Proteomes" id="UP001172155"/>
    </source>
</evidence>
<dbReference type="InterPro" id="IPR007219">
    <property type="entry name" value="XnlR_reg_dom"/>
</dbReference>
<evidence type="ECO:0000256" key="2">
    <source>
        <dbReference type="ARBA" id="ARBA00022723"/>
    </source>
</evidence>
<dbReference type="SMART" id="SM00906">
    <property type="entry name" value="Fungal_trans"/>
    <property type="match status" value="1"/>
</dbReference>
<dbReference type="InterPro" id="IPR050613">
    <property type="entry name" value="Sec_Metabolite_Reg"/>
</dbReference>
<protein>
    <submittedName>
        <fullName evidence="6">Fungal-specific transcription factor domain-containing protein</fullName>
    </submittedName>
</protein>
<dbReference type="EMBL" id="JAUKUD010000004">
    <property type="protein sequence ID" value="KAK0745845.1"/>
    <property type="molecule type" value="Genomic_DNA"/>
</dbReference>
<keyword evidence="2" id="KW-0479">Metal-binding</keyword>
<dbReference type="Proteomes" id="UP001172155">
    <property type="component" value="Unassembled WGS sequence"/>
</dbReference>
<name>A0AA40K4Q8_9PEZI</name>
<dbReference type="SUPFAM" id="SSF57701">
    <property type="entry name" value="Zn2/Cys6 DNA-binding domain"/>
    <property type="match status" value="1"/>
</dbReference>
<dbReference type="AlphaFoldDB" id="A0AA40K4Q8"/>
<evidence type="ECO:0000256" key="1">
    <source>
        <dbReference type="ARBA" id="ARBA00004123"/>
    </source>
</evidence>
<keyword evidence="3" id="KW-0539">Nucleus</keyword>
<evidence type="ECO:0000313" key="6">
    <source>
        <dbReference type="EMBL" id="KAK0745845.1"/>
    </source>
</evidence>
<dbReference type="CDD" id="cd00067">
    <property type="entry name" value="GAL4"/>
    <property type="match status" value="1"/>
</dbReference>
<dbReference type="GO" id="GO:0008270">
    <property type="term" value="F:zinc ion binding"/>
    <property type="evidence" value="ECO:0007669"/>
    <property type="project" value="InterPro"/>
</dbReference>
<feature type="compositionally biased region" description="Basic and acidic residues" evidence="4">
    <location>
        <begin position="60"/>
        <end position="82"/>
    </location>
</feature>
<feature type="region of interest" description="Disordered" evidence="4">
    <location>
        <begin position="576"/>
        <end position="672"/>
    </location>
</feature>
<feature type="domain" description="Zn(2)-C6 fungal-type" evidence="5">
    <location>
        <begin position="10"/>
        <end position="41"/>
    </location>
</feature>
<sequence length="764" mass="85182">MSGQINPAMSCVECQRRKQKCNRQFPCNHCTKRGVAHLCRFIPKTSTARANKSDSSVVDDASRDSKNLKRALDSSESDHDEGLAYPDNEPSSFDASNALNALGYMPHTHHLVLGRGNGPKVDIDALVDDDKEYSEELKAALNLVPPKRYTDILVDNWLNGANYHYCALYPPEFRAQYDGYWAQQTKNQTPELISLILRVCASSLLFIIDQTVKERLESEIGTDCLTYAVRLHKGAEKLSTKIPHGKGGLVHVQQLFLTAFWYKSAEKWTEAWHALSAAIRAAYEIGLHQDSSSEGMSEFDREMRRRLWSVLYLWDFALGSMLKRPALIDRAECSVEMPTMALEIDPGQSYQPSPFRHMKLHCKMCIDLATAITAVPADKMATELAPRLRGVVETWFQALPAEYAVENPETRWDDEYDWVVFQRRYLHLVGYMSLFGPLKPYLTRNSAEPMSQSETELRAAGVVAALALMDVSWSFFENLVSVGASFHYAVFCIFDTATALCSAFVHDEARNLPQREMVLEAIKKGMRMLEKLHAVSKTTSDLCRILNGLLRDLPLSARELELIGVTKRAKWAPPAQMVVDKKPARAGNDGGDPWHNPMSESDASSTAASEDPDGSRVGQGPEKRPPRDSSLRPESFTPSAGLVRRAGPPSLPSPEFVPSSQPPLSESTSRDRESILLPQAQSDSFALADDHFRYVDLPSGPYDAAAVPTSQGEWPILDVTSHGDGHLEPNLVVFDPNMPTVLEYWDWEGLDLGHPGYWGGPPSR</sequence>
<dbReference type="Pfam" id="PF00172">
    <property type="entry name" value="Zn_clus"/>
    <property type="match status" value="1"/>
</dbReference>
<dbReference type="Pfam" id="PF04082">
    <property type="entry name" value="Fungal_trans"/>
    <property type="match status" value="1"/>
</dbReference>
<evidence type="ECO:0000256" key="4">
    <source>
        <dbReference type="SAM" id="MobiDB-lite"/>
    </source>
</evidence>
<dbReference type="GO" id="GO:0006351">
    <property type="term" value="P:DNA-templated transcription"/>
    <property type="evidence" value="ECO:0007669"/>
    <property type="project" value="InterPro"/>
</dbReference>
<dbReference type="InterPro" id="IPR001138">
    <property type="entry name" value="Zn2Cys6_DnaBD"/>
</dbReference>
<comment type="caution">
    <text evidence="6">The sequence shown here is derived from an EMBL/GenBank/DDBJ whole genome shotgun (WGS) entry which is preliminary data.</text>
</comment>
<dbReference type="GO" id="GO:0005634">
    <property type="term" value="C:nucleus"/>
    <property type="evidence" value="ECO:0007669"/>
    <property type="project" value="UniProtKB-SubCell"/>
</dbReference>
<feature type="compositionally biased region" description="Low complexity" evidence="4">
    <location>
        <begin position="599"/>
        <end position="609"/>
    </location>
</feature>
<reference evidence="6" key="1">
    <citation type="submission" date="2023-06" db="EMBL/GenBank/DDBJ databases">
        <title>Genome-scale phylogeny and comparative genomics of the fungal order Sordariales.</title>
        <authorList>
            <consortium name="Lawrence Berkeley National Laboratory"/>
            <person name="Hensen N."/>
            <person name="Bonometti L."/>
            <person name="Westerberg I."/>
            <person name="Brannstrom I.O."/>
            <person name="Guillou S."/>
            <person name="Cros-Aarteil S."/>
            <person name="Calhoun S."/>
            <person name="Haridas S."/>
            <person name="Kuo A."/>
            <person name="Mondo S."/>
            <person name="Pangilinan J."/>
            <person name="Riley R."/>
            <person name="LaButti K."/>
            <person name="Andreopoulos B."/>
            <person name="Lipzen A."/>
            <person name="Chen C."/>
            <person name="Yanf M."/>
            <person name="Daum C."/>
            <person name="Ng V."/>
            <person name="Clum A."/>
            <person name="Steindorff A."/>
            <person name="Ohm R."/>
            <person name="Martin F."/>
            <person name="Silar P."/>
            <person name="Natvig D."/>
            <person name="Lalanne C."/>
            <person name="Gautier V."/>
            <person name="Ament-velasquez S.L."/>
            <person name="Kruys A."/>
            <person name="Hutchinson M.I."/>
            <person name="Powell A.J."/>
            <person name="Barry K."/>
            <person name="Miller A.N."/>
            <person name="Grigoriev I.V."/>
            <person name="Debuchy R."/>
            <person name="Gladieux P."/>
            <person name="Thoren M.H."/>
            <person name="Johannesson H."/>
        </authorList>
    </citation>
    <scope>NUCLEOTIDE SEQUENCE</scope>
    <source>
        <strain evidence="6">SMH3187-1</strain>
    </source>
</reference>
<proteinExistence type="predicted"/>
<dbReference type="GO" id="GO:0000981">
    <property type="term" value="F:DNA-binding transcription factor activity, RNA polymerase II-specific"/>
    <property type="evidence" value="ECO:0007669"/>
    <property type="project" value="InterPro"/>
</dbReference>
<dbReference type="PROSITE" id="PS50048">
    <property type="entry name" value="ZN2_CY6_FUNGAL_2"/>
    <property type="match status" value="1"/>
</dbReference>
<keyword evidence="7" id="KW-1185">Reference proteome</keyword>
<organism evidence="6 7">
    <name type="scientific">Schizothecium vesticola</name>
    <dbReference type="NCBI Taxonomy" id="314040"/>
    <lineage>
        <taxon>Eukaryota</taxon>
        <taxon>Fungi</taxon>
        <taxon>Dikarya</taxon>
        <taxon>Ascomycota</taxon>
        <taxon>Pezizomycotina</taxon>
        <taxon>Sordariomycetes</taxon>
        <taxon>Sordariomycetidae</taxon>
        <taxon>Sordariales</taxon>
        <taxon>Schizotheciaceae</taxon>
        <taxon>Schizothecium</taxon>
    </lineage>
</organism>
<dbReference type="SMART" id="SM00066">
    <property type="entry name" value="GAL4"/>
    <property type="match status" value="1"/>
</dbReference>
<dbReference type="InterPro" id="IPR036864">
    <property type="entry name" value="Zn2-C6_fun-type_DNA-bd_sf"/>
</dbReference>
<accession>A0AA40K4Q8</accession>
<evidence type="ECO:0000259" key="5">
    <source>
        <dbReference type="PROSITE" id="PS50048"/>
    </source>
</evidence>
<feature type="compositionally biased region" description="Basic and acidic residues" evidence="4">
    <location>
        <begin position="621"/>
        <end position="631"/>
    </location>
</feature>
<dbReference type="PANTHER" id="PTHR31001:SF84">
    <property type="entry name" value="FUNGAL SPECIFIC TRANSCRIPTION FACTOR"/>
    <property type="match status" value="1"/>
</dbReference>